<keyword evidence="2" id="KW-1003">Cell membrane</keyword>
<dbReference type="PIRSF" id="PIRSF035875">
    <property type="entry name" value="RNase_BN"/>
    <property type="match status" value="1"/>
</dbReference>
<evidence type="ECO:0000256" key="6">
    <source>
        <dbReference type="SAM" id="Phobius"/>
    </source>
</evidence>
<dbReference type="PANTHER" id="PTHR30213:SF0">
    <property type="entry name" value="UPF0761 MEMBRANE PROTEIN YIHY"/>
    <property type="match status" value="1"/>
</dbReference>
<comment type="subcellular location">
    <subcellularLocation>
        <location evidence="1">Cell membrane</location>
        <topology evidence="1">Multi-pass membrane protein</topology>
    </subcellularLocation>
</comment>
<evidence type="ECO:0000256" key="2">
    <source>
        <dbReference type="ARBA" id="ARBA00022475"/>
    </source>
</evidence>
<keyword evidence="3 6" id="KW-0812">Transmembrane</keyword>
<feature type="transmembrane region" description="Helical" evidence="6">
    <location>
        <begin position="49"/>
        <end position="71"/>
    </location>
</feature>
<gene>
    <name evidence="7" type="ORF">CKY28_06455</name>
</gene>
<reference evidence="8" key="1">
    <citation type="submission" date="2017-09" db="EMBL/GenBank/DDBJ databases">
        <authorList>
            <person name="Feng G."/>
            <person name="Zhu H."/>
        </authorList>
    </citation>
    <scope>NUCLEOTIDE SEQUENCE [LARGE SCALE GENOMIC DNA]</scope>
    <source>
        <strain evidence="8">1PNM-20</strain>
    </source>
</reference>
<organism evidence="7 8">
    <name type="scientific">Sphingomonas lenta</name>
    <dbReference type="NCBI Taxonomy" id="1141887"/>
    <lineage>
        <taxon>Bacteria</taxon>
        <taxon>Pseudomonadati</taxon>
        <taxon>Pseudomonadota</taxon>
        <taxon>Alphaproteobacteria</taxon>
        <taxon>Sphingomonadales</taxon>
        <taxon>Sphingomonadaceae</taxon>
        <taxon>Sphingomonas</taxon>
    </lineage>
</organism>
<dbReference type="NCBIfam" id="TIGR00765">
    <property type="entry name" value="yihY_not_rbn"/>
    <property type="match status" value="1"/>
</dbReference>
<dbReference type="EMBL" id="NSLI01000002">
    <property type="protein sequence ID" value="PAX08975.1"/>
    <property type="molecule type" value="Genomic_DNA"/>
</dbReference>
<evidence type="ECO:0000256" key="4">
    <source>
        <dbReference type="ARBA" id="ARBA00022989"/>
    </source>
</evidence>
<name>A0A2A2SIC7_9SPHN</name>
<evidence type="ECO:0000256" key="3">
    <source>
        <dbReference type="ARBA" id="ARBA00022692"/>
    </source>
</evidence>
<feature type="transmembrane region" description="Helical" evidence="6">
    <location>
        <begin position="261"/>
        <end position="281"/>
    </location>
</feature>
<dbReference type="AlphaFoldDB" id="A0A2A2SIC7"/>
<evidence type="ECO:0000313" key="7">
    <source>
        <dbReference type="EMBL" id="PAX08975.1"/>
    </source>
</evidence>
<dbReference type="RefSeq" id="WP_095997472.1">
    <property type="nucleotide sequence ID" value="NZ_NSLI01000002.1"/>
</dbReference>
<evidence type="ECO:0000256" key="1">
    <source>
        <dbReference type="ARBA" id="ARBA00004651"/>
    </source>
</evidence>
<evidence type="ECO:0000313" key="8">
    <source>
        <dbReference type="Proteomes" id="UP000218151"/>
    </source>
</evidence>
<evidence type="ECO:0000256" key="5">
    <source>
        <dbReference type="ARBA" id="ARBA00023136"/>
    </source>
</evidence>
<feature type="transmembrane region" description="Helical" evidence="6">
    <location>
        <begin position="153"/>
        <end position="183"/>
    </location>
</feature>
<accession>A0A2A2SIC7</accession>
<proteinExistence type="predicted"/>
<dbReference type="OrthoDB" id="9781030at2"/>
<keyword evidence="5 6" id="KW-0472">Membrane</keyword>
<dbReference type="Proteomes" id="UP000218151">
    <property type="component" value="Unassembled WGS sequence"/>
</dbReference>
<keyword evidence="4 6" id="KW-1133">Transmembrane helix</keyword>
<dbReference type="PANTHER" id="PTHR30213">
    <property type="entry name" value="INNER MEMBRANE PROTEIN YHJD"/>
    <property type="match status" value="1"/>
</dbReference>
<sequence length="298" mass="31202">MATAMVGADVLLGRASRGGLRTAGRAVRAGWTTARGAAYDDFGMVASSIAFSTFLSLLPLLALVALGYGAFTEPREVVADLRSLTRVMPSEARGLVNLWLGEALLSRDGRGAGLVLSTVLTLLSASRAGRSLLFGLNVACRVERRRGFITRRLTAIAIVLGAAALLITALMAVSAFAVLARLLPALPFASELARALFWSATAAVTAAMLTAIYRYGPARAAPPWRDVVPGAAVATMLWLAATGLFSLYLTRFGDLGRVYGSLGAVIVLQLWLLGSALAFLLGARFNIEFAAGGQALTE</sequence>
<protein>
    <submittedName>
        <fullName evidence="7">Uncharacterized protein</fullName>
    </submittedName>
</protein>
<dbReference type="InterPro" id="IPR017039">
    <property type="entry name" value="Virul_fac_BrkB"/>
</dbReference>
<feature type="transmembrane region" description="Helical" evidence="6">
    <location>
        <begin position="227"/>
        <end position="249"/>
    </location>
</feature>
<dbReference type="GO" id="GO:0005886">
    <property type="term" value="C:plasma membrane"/>
    <property type="evidence" value="ECO:0007669"/>
    <property type="project" value="UniProtKB-SubCell"/>
</dbReference>
<comment type="caution">
    <text evidence="7">The sequence shown here is derived from an EMBL/GenBank/DDBJ whole genome shotgun (WGS) entry which is preliminary data.</text>
</comment>
<feature type="transmembrane region" description="Helical" evidence="6">
    <location>
        <begin position="195"/>
        <end position="215"/>
    </location>
</feature>
<dbReference type="Pfam" id="PF03631">
    <property type="entry name" value="Virul_fac_BrkB"/>
    <property type="match status" value="1"/>
</dbReference>
<keyword evidence="8" id="KW-1185">Reference proteome</keyword>